<dbReference type="SUPFAM" id="SSF52172">
    <property type="entry name" value="CheY-like"/>
    <property type="match status" value="1"/>
</dbReference>
<evidence type="ECO:0000256" key="1">
    <source>
        <dbReference type="PROSITE-ProRule" id="PRU00169"/>
    </source>
</evidence>
<dbReference type="InterPro" id="IPR001789">
    <property type="entry name" value="Sig_transdc_resp-reg_receiver"/>
</dbReference>
<evidence type="ECO:0000259" key="2">
    <source>
        <dbReference type="PROSITE" id="PS50110"/>
    </source>
</evidence>
<protein>
    <recommendedName>
        <fullName evidence="2">Response regulatory domain-containing protein</fullName>
    </recommendedName>
</protein>
<sequence length="125" mass="14106">MKNAHVFVVEDMAPIRREIREHLKLSGHKLVLEATTLEETFNIIKNGELGKEAVNIVILDANFPEKAGKETEYLGPRVATVLKHRYPDVKVMAFTGMSKEYATYGDIYVDKSYGVEHLIEAITSL</sequence>
<keyword evidence="1" id="KW-0597">Phosphoprotein</keyword>
<dbReference type="InterPro" id="IPR011006">
    <property type="entry name" value="CheY-like_superfamily"/>
</dbReference>
<dbReference type="AlphaFoldDB" id="A0A1G2UTU9"/>
<comment type="caution">
    <text evidence="3">The sequence shown here is derived from an EMBL/GenBank/DDBJ whole genome shotgun (WGS) entry which is preliminary data.</text>
</comment>
<dbReference type="GO" id="GO:0000160">
    <property type="term" value="P:phosphorelay signal transduction system"/>
    <property type="evidence" value="ECO:0007669"/>
    <property type="project" value="InterPro"/>
</dbReference>
<gene>
    <name evidence="3" type="ORF">A3G46_02295</name>
</gene>
<dbReference type="Proteomes" id="UP000177276">
    <property type="component" value="Unassembled WGS sequence"/>
</dbReference>
<name>A0A1G2UTU9_9BACT</name>
<feature type="domain" description="Response regulatory" evidence="2">
    <location>
        <begin position="5"/>
        <end position="125"/>
    </location>
</feature>
<dbReference type="Gene3D" id="3.40.50.2300">
    <property type="match status" value="1"/>
</dbReference>
<accession>A0A1G2UTU9</accession>
<dbReference type="EMBL" id="MHWS01000003">
    <property type="protein sequence ID" value="OHB12823.1"/>
    <property type="molecule type" value="Genomic_DNA"/>
</dbReference>
<proteinExistence type="predicted"/>
<reference evidence="3 4" key="1">
    <citation type="journal article" date="2016" name="Nat. Commun.">
        <title>Thousands of microbial genomes shed light on interconnected biogeochemical processes in an aquifer system.</title>
        <authorList>
            <person name="Anantharaman K."/>
            <person name="Brown C.T."/>
            <person name="Hug L.A."/>
            <person name="Sharon I."/>
            <person name="Castelle C.J."/>
            <person name="Probst A.J."/>
            <person name="Thomas B.C."/>
            <person name="Singh A."/>
            <person name="Wilkins M.J."/>
            <person name="Karaoz U."/>
            <person name="Brodie E.L."/>
            <person name="Williams K.H."/>
            <person name="Hubbard S.S."/>
            <person name="Banfield J.F."/>
        </authorList>
    </citation>
    <scope>NUCLEOTIDE SEQUENCE [LARGE SCALE GENOMIC DNA]</scope>
</reference>
<organism evidence="3 4">
    <name type="scientific">Candidatus Zambryskibacteria bacterium RIFCSPLOWO2_12_FULL_39_16</name>
    <dbReference type="NCBI Taxonomy" id="1802775"/>
    <lineage>
        <taxon>Bacteria</taxon>
        <taxon>Candidatus Zambryskiibacteriota</taxon>
    </lineage>
</organism>
<evidence type="ECO:0000313" key="3">
    <source>
        <dbReference type="EMBL" id="OHB12823.1"/>
    </source>
</evidence>
<dbReference type="PROSITE" id="PS50110">
    <property type="entry name" value="RESPONSE_REGULATORY"/>
    <property type="match status" value="1"/>
</dbReference>
<evidence type="ECO:0000313" key="4">
    <source>
        <dbReference type="Proteomes" id="UP000177276"/>
    </source>
</evidence>
<feature type="modified residue" description="4-aspartylphosphate" evidence="1">
    <location>
        <position position="60"/>
    </location>
</feature>